<reference evidence="3" key="1">
    <citation type="journal article" date="2019" name="Int. J. Syst. Evol. Microbiol.">
        <title>The Global Catalogue of Microorganisms (GCM) 10K type strain sequencing project: providing services to taxonomists for standard genome sequencing and annotation.</title>
        <authorList>
            <consortium name="The Broad Institute Genomics Platform"/>
            <consortium name="The Broad Institute Genome Sequencing Center for Infectious Disease"/>
            <person name="Wu L."/>
            <person name="Ma J."/>
        </authorList>
    </citation>
    <scope>NUCLEOTIDE SEQUENCE [LARGE SCALE GENOMIC DNA]</scope>
    <source>
        <strain evidence="3">KCTC 32255</strain>
    </source>
</reference>
<gene>
    <name evidence="2" type="ORF">ACFQGD_16060</name>
</gene>
<dbReference type="RefSeq" id="WP_345390580.1">
    <property type="nucleotide sequence ID" value="NZ_BAABLA010000005.1"/>
</dbReference>
<accession>A0ABW2C217</accession>
<sequence length="175" mass="18591">MDVPPRDLLLEIGCGHGVAVSLVCERLGDGGFVLVLDRSEKIVTMARARNARYVQSGLAGFQVASLHAADLGNTMFDTIFAIHVPVLLRGKPDAELAIVRRHQKQGGAFALPYQPLTPDQVMPTGRRLTTMLARAGFREIDIVTEELASGAAGCVRDDLSGQHAVGNVGHAVPSA</sequence>
<dbReference type="InterPro" id="IPR013217">
    <property type="entry name" value="Methyltransf_12"/>
</dbReference>
<name>A0ABW2C217_9PSEU</name>
<keyword evidence="2" id="KW-0489">Methyltransferase</keyword>
<dbReference type="InterPro" id="IPR029063">
    <property type="entry name" value="SAM-dependent_MTases_sf"/>
</dbReference>
<proteinExistence type="predicted"/>
<dbReference type="EMBL" id="JBHSXX010000001">
    <property type="protein sequence ID" value="MFC6868655.1"/>
    <property type="molecule type" value="Genomic_DNA"/>
</dbReference>
<feature type="domain" description="Methyltransferase type 12" evidence="1">
    <location>
        <begin position="10"/>
        <end position="108"/>
    </location>
</feature>
<evidence type="ECO:0000259" key="1">
    <source>
        <dbReference type="Pfam" id="PF08242"/>
    </source>
</evidence>
<protein>
    <submittedName>
        <fullName evidence="2">Class I SAM-dependent methyltransferase</fullName>
        <ecNumber evidence="2">2.1.1.-</ecNumber>
    </submittedName>
</protein>
<evidence type="ECO:0000313" key="2">
    <source>
        <dbReference type="EMBL" id="MFC6868655.1"/>
    </source>
</evidence>
<dbReference type="SUPFAM" id="SSF53335">
    <property type="entry name" value="S-adenosyl-L-methionine-dependent methyltransferases"/>
    <property type="match status" value="1"/>
</dbReference>
<keyword evidence="3" id="KW-1185">Reference proteome</keyword>
<keyword evidence="2" id="KW-0808">Transferase</keyword>
<evidence type="ECO:0000313" key="3">
    <source>
        <dbReference type="Proteomes" id="UP001596337"/>
    </source>
</evidence>
<organism evidence="2 3">
    <name type="scientific">Haloechinothrix salitolerans</name>
    <dbReference type="NCBI Taxonomy" id="926830"/>
    <lineage>
        <taxon>Bacteria</taxon>
        <taxon>Bacillati</taxon>
        <taxon>Actinomycetota</taxon>
        <taxon>Actinomycetes</taxon>
        <taxon>Pseudonocardiales</taxon>
        <taxon>Pseudonocardiaceae</taxon>
        <taxon>Haloechinothrix</taxon>
    </lineage>
</organism>
<dbReference type="CDD" id="cd02440">
    <property type="entry name" value="AdoMet_MTases"/>
    <property type="match status" value="1"/>
</dbReference>
<dbReference type="GO" id="GO:0032259">
    <property type="term" value="P:methylation"/>
    <property type="evidence" value="ECO:0007669"/>
    <property type="project" value="UniProtKB-KW"/>
</dbReference>
<comment type="caution">
    <text evidence="2">The sequence shown here is derived from an EMBL/GenBank/DDBJ whole genome shotgun (WGS) entry which is preliminary data.</text>
</comment>
<dbReference type="Proteomes" id="UP001596337">
    <property type="component" value="Unassembled WGS sequence"/>
</dbReference>
<dbReference type="GO" id="GO:0008168">
    <property type="term" value="F:methyltransferase activity"/>
    <property type="evidence" value="ECO:0007669"/>
    <property type="project" value="UniProtKB-KW"/>
</dbReference>
<dbReference type="Gene3D" id="3.40.50.150">
    <property type="entry name" value="Vaccinia Virus protein VP39"/>
    <property type="match status" value="1"/>
</dbReference>
<dbReference type="EC" id="2.1.1.-" evidence="2"/>
<dbReference type="Pfam" id="PF08242">
    <property type="entry name" value="Methyltransf_12"/>
    <property type="match status" value="1"/>
</dbReference>